<feature type="domain" description="ATPase dynein-related AAA" evidence="2">
    <location>
        <begin position="625"/>
        <end position="768"/>
    </location>
</feature>
<accession>A0AB34IXF0</accession>
<organism evidence="3 4">
    <name type="scientific">Prymnesium parvum</name>
    <name type="common">Toxic golden alga</name>
    <dbReference type="NCBI Taxonomy" id="97485"/>
    <lineage>
        <taxon>Eukaryota</taxon>
        <taxon>Haptista</taxon>
        <taxon>Haptophyta</taxon>
        <taxon>Prymnesiophyceae</taxon>
        <taxon>Prymnesiales</taxon>
        <taxon>Prymnesiaceae</taxon>
        <taxon>Prymnesium</taxon>
    </lineage>
</organism>
<feature type="region of interest" description="Disordered" evidence="1">
    <location>
        <begin position="1401"/>
        <end position="1448"/>
    </location>
</feature>
<dbReference type="SUPFAM" id="SSF53300">
    <property type="entry name" value="vWA-like"/>
    <property type="match status" value="1"/>
</dbReference>
<feature type="domain" description="ATPase dynein-related AAA" evidence="2">
    <location>
        <begin position="1083"/>
        <end position="1219"/>
    </location>
</feature>
<evidence type="ECO:0000256" key="1">
    <source>
        <dbReference type="SAM" id="MobiDB-lite"/>
    </source>
</evidence>
<sequence>MPSAATLHLLQEEVREVGRRAAAGGGSVGRMRARRAAGLVCPAVACVRRSPPTRAAASQYFAHDVPIDAAEMASWSEEEAREYFETGGLKRPRAAPPSSSHAVRVPHRVCGVDLPVNADVDETQIRLPPALRGNTLSVRDSEAERALRWMCQKAALRQDMFLLANAPGGRARALAFEFCRRARRACRYLALTRDTTEADLKQRKEISAGGLSFVDQPPIVAACAGEVLVLEGVEQVERNVLPTLNNLLENRELSLDDGTFLASPSRAADAAAAAAAGASAMRVASADFLVIAIGLPVPKYPGTPLDPPLRSRFAALALAPPHADDLTEALSRCFPLVDASHLKLAVAVAGAVRLLGDRASLQGEALAEPLPHFPYGGVESIASMLQAQGPQGHAISLSLPPFPFPPSPSFLLSHFPHCGILDGFLRVYPVSLASLQREGAVSTANDEEGLLHLSLGQARELCGVLRSMGVLQGSAYSYAIAAIAPVPSYSGWCDLTFELVESDSAEGQGEGSVDVNKMSAKQIKAELTMLGVGESSLRDCVELSDYRRLLQATRNTSSRSAPSAAPRQGIVRPKPTEGERVVCLRVPFGGTAAEEISLAGLHLAGSQSSILSRLMQDVVVGVASCLVGTQGVGKTVMARSVGKALGYGRHRTRQLFCFADMTARDLLQRRSTTASGDTTWIDSPAVIAAKRASDPRWHPSAPRWAFVGCDGSRLVSERAYRRLKQLHAGNDAPLHAAHIYPCHPAFRVVATAEPPPPPPTRSWLAADTLSLFHFHAVAPLSDQAGASLTYAHAQTDPRARITQPPSSLSALFQEHVAFLGASARADAAPADVLHRQLEVMLRCAAALRAAAADDPSLTHLKLSTRRLLRATRHLQRELAAEREKQAGALCVALSREMRAALAMLPLAAQRGVDALVRRELQLAQLEAASLLREEGDPVAMGGAQPTAQEKDAKAKKLSQLQESAIHLRTATMYGYAQPEGERMLDAEVRKLHEDEAAEKRRDAKAARAEALRLARGLDDLRTEATGADSLITCTDEWLQIGGVRCKRLTPSAPELVPQGKFFDVPRHVEILSEMLQDWSLRHHILLIGNQGVGKNKLADRMLELLRAEREYIQLHRDTTVASLTLRPVLREGAIQWEDSALVRAARLGRVLMVDEADKAPLEVVCVLKALVEDGELTLGDGRRLLRPSDGAATTNSTGEDHIVWIHEDFRMIVLANRPGFPFLGNDFFRECGDVFASHSIDALDLRSELALLRAYAPSTSEGNIVDLALLFGELRAMADGGTLAYPYSTRELVKLAQHLERFPDDGIDVACRNVFSFDAFDPRLRGVLGRVLGRHGVDANTAFSRSSLLGEDTFDFDEDALVGSAEMGVNDHSKQLPHDFKSAKHHNSGDFAGERQHLGDVGTKTWDDREDRSGKINRPTMGNWDGRQHIGEGPWDGGSGGSGSAGIGGRAGSYRLDAGQDLVMLSEEEKAALPADYYKEANQMRADAYAHRLQELALTPHDAAKWEWLVSTVAAPVARMRVALSARGAREKERIWQKQQTHGEIDDSLIVDGVAGEKAIYRRRASVHPNSAGNQARLPKRVKFVLDVSGSMYTFNRIDQRLNKLCELLVFIFEAFEGLEKQFQYSVVGHSGSGPEALPVVQWGHPPSSAKDKLALIEQIRTHAQYCQSGDATLEATRRAISDCMSVEADEHFVFVVSDADLERYGITPSAWNTLLIAEPKCHSYAILISQNESEGERIIAGIAPGRAYVCEKTEELASTFMAIFKHAMLD</sequence>
<dbReference type="Pfam" id="PF07728">
    <property type="entry name" value="AAA_5"/>
    <property type="match status" value="3"/>
</dbReference>
<protein>
    <recommendedName>
        <fullName evidence="2">ATPase dynein-related AAA domain-containing protein</fullName>
    </recommendedName>
</protein>
<evidence type="ECO:0000259" key="2">
    <source>
        <dbReference type="Pfam" id="PF07728"/>
    </source>
</evidence>
<reference evidence="3 4" key="1">
    <citation type="journal article" date="2024" name="Science">
        <title>Giant polyketide synthase enzymes in the biosynthesis of giant marine polyether toxins.</title>
        <authorList>
            <person name="Fallon T.R."/>
            <person name="Shende V.V."/>
            <person name="Wierzbicki I.H."/>
            <person name="Pendleton A.L."/>
            <person name="Watervoot N.F."/>
            <person name="Auber R.P."/>
            <person name="Gonzalez D.J."/>
            <person name="Wisecaver J.H."/>
            <person name="Moore B.S."/>
        </authorList>
    </citation>
    <scope>NUCLEOTIDE SEQUENCE [LARGE SCALE GENOMIC DNA]</scope>
    <source>
        <strain evidence="3 4">12B1</strain>
    </source>
</reference>
<dbReference type="Proteomes" id="UP001515480">
    <property type="component" value="Unassembled WGS sequence"/>
</dbReference>
<dbReference type="PANTHER" id="PTHR21610">
    <property type="entry name" value="VON WILLEBRAND FACTOR A DOMAIN-CONTAINING PROTEIN 8"/>
    <property type="match status" value="1"/>
</dbReference>
<dbReference type="Gene3D" id="3.40.50.300">
    <property type="entry name" value="P-loop containing nucleotide triphosphate hydrolases"/>
    <property type="match status" value="3"/>
</dbReference>
<dbReference type="PANTHER" id="PTHR21610:SF9">
    <property type="entry name" value="VON WILLEBRAND FACTOR A DOMAIN-CONTAINING PROTEIN 8"/>
    <property type="match status" value="1"/>
</dbReference>
<dbReference type="GO" id="GO:0016887">
    <property type="term" value="F:ATP hydrolysis activity"/>
    <property type="evidence" value="ECO:0007669"/>
    <property type="project" value="InterPro"/>
</dbReference>
<gene>
    <name evidence="3" type="ORF">AB1Y20_007590</name>
</gene>
<dbReference type="InterPro" id="IPR036465">
    <property type="entry name" value="vWFA_dom_sf"/>
</dbReference>
<dbReference type="InterPro" id="IPR039891">
    <property type="entry name" value="VWA8"/>
</dbReference>
<dbReference type="GO" id="GO:0005524">
    <property type="term" value="F:ATP binding"/>
    <property type="evidence" value="ECO:0007669"/>
    <property type="project" value="InterPro"/>
</dbReference>
<dbReference type="GO" id="GO:0005737">
    <property type="term" value="C:cytoplasm"/>
    <property type="evidence" value="ECO:0007669"/>
    <property type="project" value="TreeGrafter"/>
</dbReference>
<dbReference type="InterPro" id="IPR011704">
    <property type="entry name" value="ATPase_dyneun-rel_AAA"/>
</dbReference>
<dbReference type="Gene3D" id="3.40.50.410">
    <property type="entry name" value="von Willebrand factor, type A domain"/>
    <property type="match status" value="1"/>
</dbReference>
<evidence type="ECO:0000313" key="4">
    <source>
        <dbReference type="Proteomes" id="UP001515480"/>
    </source>
</evidence>
<evidence type="ECO:0000313" key="3">
    <source>
        <dbReference type="EMBL" id="KAL1507988.1"/>
    </source>
</evidence>
<name>A0AB34IXF0_PRYPA</name>
<dbReference type="EMBL" id="JBGBPQ010000017">
    <property type="protein sequence ID" value="KAL1507988.1"/>
    <property type="molecule type" value="Genomic_DNA"/>
</dbReference>
<dbReference type="InterPro" id="IPR027417">
    <property type="entry name" value="P-loop_NTPase"/>
</dbReference>
<keyword evidence="4" id="KW-1185">Reference proteome</keyword>
<feature type="compositionally biased region" description="Gly residues" evidence="1">
    <location>
        <begin position="1434"/>
        <end position="1448"/>
    </location>
</feature>
<feature type="compositionally biased region" description="Basic and acidic residues" evidence="1">
    <location>
        <begin position="1405"/>
        <end position="1414"/>
    </location>
</feature>
<feature type="domain" description="ATPase dynein-related AAA" evidence="2">
    <location>
        <begin position="172"/>
        <end position="313"/>
    </location>
</feature>
<proteinExistence type="predicted"/>
<comment type="caution">
    <text evidence="3">The sequence shown here is derived from an EMBL/GenBank/DDBJ whole genome shotgun (WGS) entry which is preliminary data.</text>
</comment>
<dbReference type="SUPFAM" id="SSF52540">
    <property type="entry name" value="P-loop containing nucleoside triphosphate hydrolases"/>
    <property type="match status" value="2"/>
</dbReference>